<keyword evidence="5" id="KW-1185">Reference proteome</keyword>
<comment type="caution">
    <text evidence="4">The sequence shown here is derived from an EMBL/GenBank/DDBJ whole genome shotgun (WGS) entry which is preliminary data.</text>
</comment>
<dbReference type="PANTHER" id="PTHR40047:SF1">
    <property type="entry name" value="UPF0703 PROTEIN YCGQ"/>
    <property type="match status" value="1"/>
</dbReference>
<feature type="transmembrane region" description="Helical" evidence="1">
    <location>
        <begin position="20"/>
        <end position="41"/>
    </location>
</feature>
<evidence type="ECO:0000256" key="1">
    <source>
        <dbReference type="SAM" id="Phobius"/>
    </source>
</evidence>
<sequence length="258" mass="27617">MSPRPPKTRLLASVQRWRGVVLMSVVVVATLWLAATNQLILYIHPRYVWFTVIMSVIALLFVVGSAFLREPHDHDDPPTRRQNIVSGAAVALSVAIAAGILIVPPATLTSATLEAREINGAGLGGDQGQSVTAASTTTDAAFAKFTVLDWSSLLRQSTDLAVFSGKPVDVVGFVSADPDDPDNMFYVSRFVVTCCAVDAQPVGVPVYSPNWSDDFAVDQWVRVEGGFATNPSRSSGQAIAVLPDTAEVVDQPGEPYLY</sequence>
<dbReference type="InterPro" id="IPR048493">
    <property type="entry name" value="DUF1980_N"/>
</dbReference>
<keyword evidence="1" id="KW-0472">Membrane</keyword>
<feature type="domain" description="DUF1980" evidence="3">
    <location>
        <begin position="159"/>
        <end position="258"/>
    </location>
</feature>
<evidence type="ECO:0000259" key="2">
    <source>
        <dbReference type="Pfam" id="PF09323"/>
    </source>
</evidence>
<dbReference type="NCBIfam" id="TIGR03943">
    <property type="entry name" value="TIGR03943 family putative permease subunit"/>
    <property type="match status" value="1"/>
</dbReference>
<dbReference type="Proteomes" id="UP001549257">
    <property type="component" value="Unassembled WGS sequence"/>
</dbReference>
<accession>A0ABV2QMB2</accession>
<name>A0ABV2QMB2_9MICO</name>
<dbReference type="PANTHER" id="PTHR40047">
    <property type="entry name" value="UPF0703 PROTEIN YCGQ"/>
    <property type="match status" value="1"/>
</dbReference>
<feature type="transmembrane region" description="Helical" evidence="1">
    <location>
        <begin position="84"/>
        <end position="103"/>
    </location>
</feature>
<feature type="transmembrane region" description="Helical" evidence="1">
    <location>
        <begin position="47"/>
        <end position="68"/>
    </location>
</feature>
<reference evidence="4 5" key="1">
    <citation type="submission" date="2024-06" db="EMBL/GenBank/DDBJ databases">
        <title>Sorghum-associated microbial communities from plants grown in Nebraska, USA.</title>
        <authorList>
            <person name="Schachtman D."/>
        </authorList>
    </citation>
    <scope>NUCLEOTIDE SEQUENCE [LARGE SCALE GENOMIC DNA]</scope>
    <source>
        <strain evidence="4 5">2857</strain>
    </source>
</reference>
<dbReference type="RefSeq" id="WP_354023894.1">
    <property type="nucleotide sequence ID" value="NZ_JBEPSJ010000001.1"/>
</dbReference>
<dbReference type="EMBL" id="JBEPSJ010000001">
    <property type="protein sequence ID" value="MET4581730.1"/>
    <property type="molecule type" value="Genomic_DNA"/>
</dbReference>
<protein>
    <submittedName>
        <fullName evidence="4">Membrane protein</fullName>
    </submittedName>
</protein>
<keyword evidence="1" id="KW-1133">Transmembrane helix</keyword>
<feature type="domain" description="DUF1980" evidence="2">
    <location>
        <begin position="22"/>
        <end position="118"/>
    </location>
</feature>
<evidence type="ECO:0000259" key="3">
    <source>
        <dbReference type="Pfam" id="PF21537"/>
    </source>
</evidence>
<evidence type="ECO:0000313" key="4">
    <source>
        <dbReference type="EMBL" id="MET4581730.1"/>
    </source>
</evidence>
<organism evidence="4 5">
    <name type="scientific">Conyzicola nivalis</name>
    <dbReference type="NCBI Taxonomy" id="1477021"/>
    <lineage>
        <taxon>Bacteria</taxon>
        <taxon>Bacillati</taxon>
        <taxon>Actinomycetota</taxon>
        <taxon>Actinomycetes</taxon>
        <taxon>Micrococcales</taxon>
        <taxon>Microbacteriaceae</taxon>
        <taxon>Conyzicola</taxon>
    </lineage>
</organism>
<keyword evidence="1" id="KW-0812">Transmembrane</keyword>
<gene>
    <name evidence="4" type="ORF">ABIE21_001220</name>
</gene>
<dbReference type="Pfam" id="PF21537">
    <property type="entry name" value="DUF1980_C"/>
    <property type="match status" value="1"/>
</dbReference>
<dbReference type="Pfam" id="PF09323">
    <property type="entry name" value="DUF1980"/>
    <property type="match status" value="1"/>
</dbReference>
<dbReference type="InterPro" id="IPR048447">
    <property type="entry name" value="DUF1980_C"/>
</dbReference>
<evidence type="ECO:0000313" key="5">
    <source>
        <dbReference type="Proteomes" id="UP001549257"/>
    </source>
</evidence>
<proteinExistence type="predicted"/>
<dbReference type="InterPro" id="IPR015402">
    <property type="entry name" value="DUF1980"/>
</dbReference>
<dbReference type="InterPro" id="IPR052955">
    <property type="entry name" value="UPF0703_membrane_permease"/>
</dbReference>